<sequence length="133" mass="15041">MSFAPKNTPAPEAPTAAQIVHWWKRLIASDLKGLSRFYDGCKRETVLHLTLLALYELVALVARRVPRIIDQPGFRGVARIGTESQYRILKPFADPVEMRRLLLVMIFTDGAIEGERKGLPTDVITKKARDIEK</sequence>
<reference evidence="1 2" key="1">
    <citation type="submission" date="2019-09" db="EMBL/GenBank/DDBJ databases">
        <title>Draft genome of the ectomycorrhizal ascomycete Sphaerosporella brunnea.</title>
        <authorList>
            <consortium name="DOE Joint Genome Institute"/>
            <person name="Benucci G.M."/>
            <person name="Marozzi G."/>
            <person name="Antonielli L."/>
            <person name="Sanchez S."/>
            <person name="Marco P."/>
            <person name="Wang X."/>
            <person name="Falini L.B."/>
            <person name="Barry K."/>
            <person name="Haridas S."/>
            <person name="Lipzen A."/>
            <person name="Labutti K."/>
            <person name="Grigoriev I.V."/>
            <person name="Murat C."/>
            <person name="Martin F."/>
            <person name="Albertini E."/>
            <person name="Donnini D."/>
            <person name="Bonito G."/>
        </authorList>
    </citation>
    <scope>NUCLEOTIDE SEQUENCE [LARGE SCALE GENOMIC DNA]</scope>
    <source>
        <strain evidence="1 2">Sb_GMNB300</strain>
    </source>
</reference>
<gene>
    <name evidence="1" type="ORF">FN846DRAFT_912414</name>
</gene>
<keyword evidence="2" id="KW-1185">Reference proteome</keyword>
<dbReference type="AlphaFoldDB" id="A0A5J5EJG3"/>
<proteinExistence type="predicted"/>
<accession>A0A5J5EJG3</accession>
<dbReference type="EMBL" id="VXIS01000305">
    <property type="protein sequence ID" value="KAA8894848.1"/>
    <property type="molecule type" value="Genomic_DNA"/>
</dbReference>
<organism evidence="1 2">
    <name type="scientific">Sphaerosporella brunnea</name>
    <dbReference type="NCBI Taxonomy" id="1250544"/>
    <lineage>
        <taxon>Eukaryota</taxon>
        <taxon>Fungi</taxon>
        <taxon>Dikarya</taxon>
        <taxon>Ascomycota</taxon>
        <taxon>Pezizomycotina</taxon>
        <taxon>Pezizomycetes</taxon>
        <taxon>Pezizales</taxon>
        <taxon>Pyronemataceae</taxon>
        <taxon>Sphaerosporella</taxon>
    </lineage>
</organism>
<protein>
    <submittedName>
        <fullName evidence="1">Uncharacterized protein</fullName>
    </submittedName>
</protein>
<dbReference type="InParanoid" id="A0A5J5EJG3"/>
<comment type="caution">
    <text evidence="1">The sequence shown here is derived from an EMBL/GenBank/DDBJ whole genome shotgun (WGS) entry which is preliminary data.</text>
</comment>
<dbReference type="Proteomes" id="UP000326924">
    <property type="component" value="Unassembled WGS sequence"/>
</dbReference>
<name>A0A5J5EJG3_9PEZI</name>
<dbReference type="OrthoDB" id="2142040at2759"/>
<evidence type="ECO:0000313" key="2">
    <source>
        <dbReference type="Proteomes" id="UP000326924"/>
    </source>
</evidence>
<evidence type="ECO:0000313" key="1">
    <source>
        <dbReference type="EMBL" id="KAA8894848.1"/>
    </source>
</evidence>